<dbReference type="STRING" id="130081.M2WQ27"/>
<proteinExistence type="inferred from homology"/>
<dbReference type="InterPro" id="IPR004443">
    <property type="entry name" value="YjeF_N_dom"/>
</dbReference>
<reference evidence="13" key="1">
    <citation type="journal article" date="2013" name="Science">
        <title>Gene transfer from bacteria and archaea facilitated evolution of an extremophilic eukaryote.</title>
        <authorList>
            <person name="Schonknecht G."/>
            <person name="Chen W.H."/>
            <person name="Ternes C.M."/>
            <person name="Barbier G.G."/>
            <person name="Shrestha R.P."/>
            <person name="Stanke M."/>
            <person name="Brautigam A."/>
            <person name="Baker B.J."/>
            <person name="Banfield J.F."/>
            <person name="Garavito R.M."/>
            <person name="Carr K."/>
            <person name="Wilkerson C."/>
            <person name="Rensing S.A."/>
            <person name="Gagneul D."/>
            <person name="Dickenson N.E."/>
            <person name="Oesterhelt C."/>
            <person name="Lercher M.J."/>
            <person name="Weber A.P."/>
        </authorList>
    </citation>
    <scope>NUCLEOTIDE SEQUENCE [LARGE SCALE GENOMIC DNA]</scope>
    <source>
        <strain evidence="13">074W</strain>
    </source>
</reference>
<feature type="binding site" evidence="10">
    <location>
        <position position="115"/>
    </location>
    <ligand>
        <name>K(+)</name>
        <dbReference type="ChEBI" id="CHEBI:29103"/>
    </ligand>
</feature>
<dbReference type="GeneID" id="17084858"/>
<accession>M2WQ27</accession>
<keyword evidence="7 10" id="KW-0630">Potassium</keyword>
<evidence type="ECO:0000256" key="5">
    <source>
        <dbReference type="ARBA" id="ARBA00022741"/>
    </source>
</evidence>
<dbReference type="GO" id="GO:0052856">
    <property type="term" value="F:NAD(P)HX epimerase activity"/>
    <property type="evidence" value="ECO:0007669"/>
    <property type="project" value="UniProtKB-UniRule"/>
</dbReference>
<dbReference type="GO" id="GO:0005739">
    <property type="term" value="C:mitochondrion"/>
    <property type="evidence" value="ECO:0007669"/>
    <property type="project" value="TreeGrafter"/>
</dbReference>
<dbReference type="OrthoDB" id="10064708at2759"/>
<keyword evidence="9 10" id="KW-0413">Isomerase</keyword>
<comment type="cofactor">
    <cofactor evidence="10">
        <name>K(+)</name>
        <dbReference type="ChEBI" id="CHEBI:29103"/>
    </cofactor>
    <text evidence="10">Binds 1 potassium ion per subunit.</text>
</comment>
<dbReference type="Gramene" id="EME25865">
    <property type="protein sequence ID" value="EME25865"/>
    <property type="gene ID" value="Gasu_64750"/>
</dbReference>
<comment type="function">
    <text evidence="10">Catalyzes the epimerization of the S- and R-forms of NAD(P)HX, a damaged form of NAD(P)H that is a result of enzymatic or heat-dependent hydration. This is a prerequisite for the S-specific NAD(P)H-hydrate dehydratase to allow the repair of both epimers of NAD(P)HX.</text>
</comment>
<dbReference type="KEGG" id="gsl:Gasu_64750"/>
<dbReference type="AlphaFoldDB" id="M2WQ27"/>
<dbReference type="HAMAP" id="MF_01966">
    <property type="entry name" value="NADHX_epimerase"/>
    <property type="match status" value="1"/>
</dbReference>
<dbReference type="EMBL" id="KB454754">
    <property type="protein sequence ID" value="EME25865.1"/>
    <property type="molecule type" value="Genomic_DNA"/>
</dbReference>
<sequence>MYLSSSASLFPTGLRSFAKAALSSLFTTKYKILRRRNKPFFLNSMSSSASSTLSYLSQEQATKVDQLLMGPEYSFAVEQLMELAGLAVALAVAEQYPLSSSGRSHILCVCGPGNNGGDGLVAARHLFHFGYQVSILYPKRTEKSLFGSLVKQLEALDIPILSAWEQAKKPDVIIDAIFGFSFRVDPSKSSKEAIRPPFFDIIQSIKASNAQKVSVDIPSGWDVNEGDIYHVGFIPDMLVSLTAPKQCALSFSGMHYVGGRFIPPKLAQELGFVAPQFEGTKLVKRIQ</sequence>
<dbReference type="GO" id="GO:0000166">
    <property type="term" value="F:nucleotide binding"/>
    <property type="evidence" value="ECO:0007669"/>
    <property type="project" value="UniProtKB-KW"/>
</dbReference>
<keyword evidence="5 10" id="KW-0547">Nucleotide-binding</keyword>
<evidence type="ECO:0000259" key="11">
    <source>
        <dbReference type="PROSITE" id="PS51385"/>
    </source>
</evidence>
<dbReference type="eggNOG" id="KOG2585">
    <property type="taxonomic scope" value="Eukaryota"/>
</dbReference>
<feature type="binding site" evidence="10">
    <location>
        <position position="219"/>
    </location>
    <ligand>
        <name>K(+)</name>
        <dbReference type="ChEBI" id="CHEBI:29103"/>
    </ligand>
</feature>
<dbReference type="PROSITE" id="PS51385">
    <property type="entry name" value="YJEF_N"/>
    <property type="match status" value="1"/>
</dbReference>
<feature type="binding site" evidence="10">
    <location>
        <begin position="114"/>
        <end position="118"/>
    </location>
    <ligand>
        <name>(6S)-NADPHX</name>
        <dbReference type="ChEBI" id="CHEBI:64076"/>
    </ligand>
</feature>
<evidence type="ECO:0000256" key="1">
    <source>
        <dbReference type="ARBA" id="ARBA00000013"/>
    </source>
</evidence>
<dbReference type="NCBIfam" id="TIGR00197">
    <property type="entry name" value="yjeF_nterm"/>
    <property type="match status" value="1"/>
</dbReference>
<dbReference type="InterPro" id="IPR036652">
    <property type="entry name" value="YjeF_N_dom_sf"/>
</dbReference>
<evidence type="ECO:0000256" key="6">
    <source>
        <dbReference type="ARBA" id="ARBA00022857"/>
    </source>
</evidence>
<dbReference type="PANTHER" id="PTHR13232:SF10">
    <property type="entry name" value="NAD(P)H-HYDRATE EPIMERASE"/>
    <property type="match status" value="1"/>
</dbReference>
<dbReference type="SUPFAM" id="SSF64153">
    <property type="entry name" value="YjeF N-terminal domain-like"/>
    <property type="match status" value="1"/>
</dbReference>
<dbReference type="Pfam" id="PF03853">
    <property type="entry name" value="YjeF_N"/>
    <property type="match status" value="1"/>
</dbReference>
<comment type="caution">
    <text evidence="10">Lacks conserved residue(s) required for the propagation of feature annotation.</text>
</comment>
<evidence type="ECO:0000256" key="4">
    <source>
        <dbReference type="ARBA" id="ARBA00022723"/>
    </source>
</evidence>
<dbReference type="OMA" id="RHLFHYG"/>
<evidence type="ECO:0000313" key="13">
    <source>
        <dbReference type="Proteomes" id="UP000030680"/>
    </source>
</evidence>
<dbReference type="Gene3D" id="3.40.50.10260">
    <property type="entry name" value="YjeF N-terminal domain"/>
    <property type="match status" value="1"/>
</dbReference>
<dbReference type="PANTHER" id="PTHR13232">
    <property type="entry name" value="NAD(P)H-HYDRATE EPIMERASE"/>
    <property type="match status" value="1"/>
</dbReference>
<evidence type="ECO:0000256" key="3">
    <source>
        <dbReference type="ARBA" id="ARBA00012228"/>
    </source>
</evidence>
<protein>
    <recommendedName>
        <fullName evidence="3 10">NAD(P)H-hydrate epimerase</fullName>
        <ecNumber evidence="3 10">5.1.99.6</ecNumber>
    </recommendedName>
    <alternativeName>
        <fullName evidence="10">NAD(P)HX epimerase</fullName>
    </alternativeName>
</protein>
<evidence type="ECO:0000256" key="7">
    <source>
        <dbReference type="ARBA" id="ARBA00022958"/>
    </source>
</evidence>
<dbReference type="InterPro" id="IPR032976">
    <property type="entry name" value="YJEFN_prot_NAXE-like"/>
</dbReference>
<evidence type="ECO:0000256" key="8">
    <source>
        <dbReference type="ARBA" id="ARBA00023027"/>
    </source>
</evidence>
<comment type="catalytic activity">
    <reaction evidence="2 10">
        <text>(6R)-NADPHX = (6S)-NADPHX</text>
        <dbReference type="Rhea" id="RHEA:32227"/>
        <dbReference type="ChEBI" id="CHEBI:64076"/>
        <dbReference type="ChEBI" id="CHEBI:64077"/>
        <dbReference type="EC" id="5.1.99.6"/>
    </reaction>
</comment>
<evidence type="ECO:0000313" key="12">
    <source>
        <dbReference type="EMBL" id="EME25865.1"/>
    </source>
</evidence>
<name>M2WQ27_GALSU</name>
<comment type="similarity">
    <text evidence="10">Belongs to the NnrE/AIBP family.</text>
</comment>
<feature type="domain" description="YjeF N-terminal" evidence="11">
    <location>
        <begin position="61"/>
        <end position="274"/>
    </location>
</feature>
<dbReference type="Proteomes" id="UP000030680">
    <property type="component" value="Unassembled WGS sequence"/>
</dbReference>
<evidence type="ECO:0000256" key="9">
    <source>
        <dbReference type="ARBA" id="ARBA00023235"/>
    </source>
</evidence>
<organism evidence="12 13">
    <name type="scientific">Galdieria sulphuraria</name>
    <name type="common">Red alga</name>
    <dbReference type="NCBI Taxonomy" id="130081"/>
    <lineage>
        <taxon>Eukaryota</taxon>
        <taxon>Rhodophyta</taxon>
        <taxon>Bangiophyceae</taxon>
        <taxon>Galdieriales</taxon>
        <taxon>Galdieriaceae</taxon>
        <taxon>Galdieria</taxon>
    </lineage>
</organism>
<feature type="binding site" evidence="10">
    <location>
        <position position="175"/>
    </location>
    <ligand>
        <name>K(+)</name>
        <dbReference type="ChEBI" id="CHEBI:29103"/>
    </ligand>
</feature>
<keyword evidence="6" id="KW-0521">NADP</keyword>
<dbReference type="RefSeq" id="XP_005702385.1">
    <property type="nucleotide sequence ID" value="XM_005702328.1"/>
</dbReference>
<dbReference type="GO" id="GO:0046872">
    <property type="term" value="F:metal ion binding"/>
    <property type="evidence" value="ECO:0007669"/>
    <property type="project" value="UniProtKB-KW"/>
</dbReference>
<keyword evidence="8 10" id="KW-0520">NAD</keyword>
<keyword evidence="13" id="KW-1185">Reference proteome</keyword>
<gene>
    <name evidence="12" type="ORF">Gasu_64750</name>
</gene>
<comment type="catalytic activity">
    <reaction evidence="1 10">
        <text>(6R)-NADHX = (6S)-NADHX</text>
        <dbReference type="Rhea" id="RHEA:32215"/>
        <dbReference type="ChEBI" id="CHEBI:64074"/>
        <dbReference type="ChEBI" id="CHEBI:64075"/>
        <dbReference type="EC" id="5.1.99.6"/>
    </reaction>
</comment>
<feature type="binding site" evidence="10">
    <location>
        <position position="216"/>
    </location>
    <ligand>
        <name>(6S)-NADPHX</name>
        <dbReference type="ChEBI" id="CHEBI:64076"/>
    </ligand>
</feature>
<dbReference type="EC" id="5.1.99.6" evidence="3 10"/>
<evidence type="ECO:0000256" key="10">
    <source>
        <dbReference type="HAMAP-Rule" id="MF_03159"/>
    </source>
</evidence>
<evidence type="ECO:0000256" key="2">
    <source>
        <dbReference type="ARBA" id="ARBA00000909"/>
    </source>
</evidence>
<keyword evidence="4 10" id="KW-0479">Metal-binding</keyword>